<evidence type="ECO:0000313" key="5">
    <source>
        <dbReference type="Proteomes" id="UP000252694"/>
    </source>
</evidence>
<keyword evidence="3" id="KW-1133">Transmembrane helix</keyword>
<dbReference type="CDD" id="cd07557">
    <property type="entry name" value="trimeric_dUTPase"/>
    <property type="match status" value="1"/>
</dbReference>
<evidence type="ECO:0000256" key="2">
    <source>
        <dbReference type="ARBA" id="ARBA00023080"/>
    </source>
</evidence>
<dbReference type="SUPFAM" id="SSF51283">
    <property type="entry name" value="dUTPase-like"/>
    <property type="match status" value="1"/>
</dbReference>
<feature type="transmembrane region" description="Helical" evidence="3">
    <location>
        <begin position="196"/>
        <end position="218"/>
    </location>
</feature>
<dbReference type="Gene3D" id="2.70.40.10">
    <property type="match status" value="1"/>
</dbReference>
<sequence length="233" mass="26071">MSIVYLKASVTNKVLEFEKQKRSFASKILIRYGNDETKDVHIEDFSLDITLGDSWNENYSYNDKGLFLIENERIVLPPKGSVVVSIRESIRMPNNKFGIVLSTGSLFLQEGVQIPSAKVEPGYSGILKLRLVNSSNKKVFLNKNQKIASIIFFDTSHTPHLIEATNSENTNIPKQGKWNKVRSWFKQQGVGQAIQLTIAIATSLSMLIGAIAFAYGVYKDHHIAPPNTPTQTN</sequence>
<dbReference type="Proteomes" id="UP000252694">
    <property type="component" value="Unassembled WGS sequence"/>
</dbReference>
<dbReference type="AlphaFoldDB" id="A0A335FCF6"/>
<evidence type="ECO:0000313" key="4">
    <source>
        <dbReference type="EMBL" id="SST16431.1"/>
    </source>
</evidence>
<proteinExistence type="predicted"/>
<keyword evidence="2" id="KW-0546">Nucleotide metabolism</keyword>
<dbReference type="InterPro" id="IPR011962">
    <property type="entry name" value="dCTP_deaminase"/>
</dbReference>
<protein>
    <submittedName>
        <fullName evidence="4">Deoxycytidine triphosphate deaminase</fullName>
    </submittedName>
</protein>
<keyword evidence="3" id="KW-0812">Transmembrane</keyword>
<dbReference type="RefSeq" id="WP_114189529.1">
    <property type="nucleotide sequence ID" value="NZ_CP136173.1"/>
</dbReference>
<dbReference type="InterPro" id="IPR036157">
    <property type="entry name" value="dUTPase-like_sf"/>
</dbReference>
<dbReference type="Pfam" id="PF22769">
    <property type="entry name" value="DCD"/>
    <property type="match status" value="1"/>
</dbReference>
<dbReference type="GO" id="GO:0008829">
    <property type="term" value="F:dCTP deaminase activity"/>
    <property type="evidence" value="ECO:0007669"/>
    <property type="project" value="InterPro"/>
</dbReference>
<keyword evidence="3" id="KW-0472">Membrane</keyword>
<gene>
    <name evidence="4" type="ORF">SAMEA104305318_00464</name>
</gene>
<evidence type="ECO:0000256" key="3">
    <source>
        <dbReference type="SAM" id="Phobius"/>
    </source>
</evidence>
<keyword evidence="1" id="KW-0378">Hydrolase</keyword>
<organism evidence="4 5">
    <name type="scientific">Acinetobacter baumannii</name>
    <dbReference type="NCBI Taxonomy" id="470"/>
    <lineage>
        <taxon>Bacteria</taxon>
        <taxon>Pseudomonadati</taxon>
        <taxon>Pseudomonadota</taxon>
        <taxon>Gammaproteobacteria</taxon>
        <taxon>Moraxellales</taxon>
        <taxon>Moraxellaceae</taxon>
        <taxon>Acinetobacter</taxon>
        <taxon>Acinetobacter calcoaceticus/baumannii complex</taxon>
    </lineage>
</organism>
<name>A0A335FCF6_ACIBA</name>
<reference evidence="4 5" key="1">
    <citation type="submission" date="2018-07" db="EMBL/GenBank/DDBJ databases">
        <authorList>
            <consortium name="Pathogen Informatics"/>
        </authorList>
    </citation>
    <scope>NUCLEOTIDE SEQUENCE [LARGE SCALE GENOMIC DNA]</scope>
    <source>
        <strain evidence="4 5">4300STDY7045823</strain>
    </source>
</reference>
<dbReference type="EMBL" id="UFMQ01000001">
    <property type="protein sequence ID" value="SST16431.1"/>
    <property type="molecule type" value="Genomic_DNA"/>
</dbReference>
<dbReference type="InterPro" id="IPR033704">
    <property type="entry name" value="dUTPase_trimeric"/>
</dbReference>
<evidence type="ECO:0000256" key="1">
    <source>
        <dbReference type="ARBA" id="ARBA00022801"/>
    </source>
</evidence>
<dbReference type="GO" id="GO:0006229">
    <property type="term" value="P:dUTP biosynthetic process"/>
    <property type="evidence" value="ECO:0007669"/>
    <property type="project" value="InterPro"/>
</dbReference>
<accession>A0A335FCF6</accession>